<feature type="domain" description="AD" evidence="1">
    <location>
        <begin position="110"/>
        <end position="205"/>
    </location>
</feature>
<evidence type="ECO:0000259" key="1">
    <source>
        <dbReference type="PROSITE" id="PS52001"/>
    </source>
</evidence>
<proteinExistence type="predicted"/>
<dbReference type="RefSeq" id="XP_031856329.1">
    <property type="nucleotide sequence ID" value="XM_032000438.1"/>
</dbReference>
<dbReference type="Proteomes" id="UP000398389">
    <property type="component" value="Unassembled WGS sequence"/>
</dbReference>
<dbReference type="PROSITE" id="PS52001">
    <property type="entry name" value="AD"/>
    <property type="match status" value="1"/>
</dbReference>
<dbReference type="AlphaFoldDB" id="A0A5E8C3G5"/>
<dbReference type="GeneID" id="43584538"/>
<keyword evidence="3" id="KW-1185">Reference proteome</keyword>
<gene>
    <name evidence="2" type="ORF">SAPINGB_P005724</name>
</gene>
<protein>
    <recommendedName>
        <fullName evidence="1">AD domain-containing protein</fullName>
    </recommendedName>
</protein>
<sequence length="214" mass="23281">MSNGTIDWALDLRVRITTLLDNTITGTVYAFCQTTNTITLIEDPPAEQSTTTDSNTKPLRPNYRIIKTSFVRDVTTLSRPKKTTIPPSAASIAQGTPHRDAFARAEPPIGPVAVAQLNAKAEAAVAAERKRRARIGVGVTKEAQAFFDLLSNTVPSIWHGKSIIAMEEVRIDPPYTPESCLADDPDSAALRYVKRVVEGTREKLAHTNSQIKGG</sequence>
<reference evidence="2 3" key="1">
    <citation type="submission" date="2019-09" db="EMBL/GenBank/DDBJ databases">
        <authorList>
            <person name="Brejova B."/>
        </authorList>
    </citation>
    <scope>NUCLEOTIDE SEQUENCE [LARGE SCALE GENOMIC DNA]</scope>
</reference>
<dbReference type="InterPro" id="IPR047574">
    <property type="entry name" value="AD"/>
</dbReference>
<evidence type="ECO:0000313" key="3">
    <source>
        <dbReference type="Proteomes" id="UP000398389"/>
    </source>
</evidence>
<dbReference type="Pfam" id="PF09793">
    <property type="entry name" value="AD"/>
    <property type="match status" value="1"/>
</dbReference>
<dbReference type="EMBL" id="CABVLU010000005">
    <property type="protein sequence ID" value="VVT57495.1"/>
    <property type="molecule type" value="Genomic_DNA"/>
</dbReference>
<organism evidence="2 3">
    <name type="scientific">Magnusiomyces paraingens</name>
    <dbReference type="NCBI Taxonomy" id="2606893"/>
    <lineage>
        <taxon>Eukaryota</taxon>
        <taxon>Fungi</taxon>
        <taxon>Dikarya</taxon>
        <taxon>Ascomycota</taxon>
        <taxon>Saccharomycotina</taxon>
        <taxon>Dipodascomycetes</taxon>
        <taxon>Dipodascales</taxon>
        <taxon>Dipodascaceae</taxon>
        <taxon>Magnusiomyces</taxon>
    </lineage>
</organism>
<dbReference type="InterPro" id="IPR039683">
    <property type="entry name" value="Lsm12-like"/>
</dbReference>
<accession>A0A5E8C3G5</accession>
<evidence type="ECO:0000313" key="2">
    <source>
        <dbReference type="EMBL" id="VVT57495.1"/>
    </source>
</evidence>
<dbReference type="InterPro" id="IPR019181">
    <property type="entry name" value="LSM12_ABD"/>
</dbReference>
<name>A0A5E8C3G5_9ASCO</name>
<dbReference type="OrthoDB" id="1057137at2759"/>
<dbReference type="PANTHER" id="PTHR13542">
    <property type="entry name" value="LSM12 HOMOLOG"/>
    <property type="match status" value="1"/>
</dbReference>
<dbReference type="SMART" id="SM00995">
    <property type="entry name" value="AD"/>
    <property type="match status" value="1"/>
</dbReference>